<protein>
    <submittedName>
        <fullName evidence="1">Uncharacterized protein</fullName>
    </submittedName>
</protein>
<dbReference type="EMBL" id="VAHF01000011">
    <property type="protein sequence ID" value="TXG51148.1"/>
    <property type="molecule type" value="Genomic_DNA"/>
</dbReference>
<keyword evidence="2" id="KW-1185">Reference proteome</keyword>
<proteinExistence type="predicted"/>
<gene>
    <name evidence="1" type="ORF">EZV62_023672</name>
</gene>
<organism evidence="1 2">
    <name type="scientific">Acer yangbiense</name>
    <dbReference type="NCBI Taxonomy" id="1000413"/>
    <lineage>
        <taxon>Eukaryota</taxon>
        <taxon>Viridiplantae</taxon>
        <taxon>Streptophyta</taxon>
        <taxon>Embryophyta</taxon>
        <taxon>Tracheophyta</taxon>
        <taxon>Spermatophyta</taxon>
        <taxon>Magnoliopsida</taxon>
        <taxon>eudicotyledons</taxon>
        <taxon>Gunneridae</taxon>
        <taxon>Pentapetalae</taxon>
        <taxon>rosids</taxon>
        <taxon>malvids</taxon>
        <taxon>Sapindales</taxon>
        <taxon>Sapindaceae</taxon>
        <taxon>Hippocastanoideae</taxon>
        <taxon>Acereae</taxon>
        <taxon>Acer</taxon>
    </lineage>
</organism>
<sequence>MWNRIFQTWRDNMGAYDEARTTNGLGCRWGKILAAKREALRMYEDLTTGKPFKYEHCNNADVVVRPQGRKGTKKKKRRLNDEKSVVDALYNLQSTLEK</sequence>
<evidence type="ECO:0000313" key="1">
    <source>
        <dbReference type="EMBL" id="TXG51148.1"/>
    </source>
</evidence>
<dbReference type="Proteomes" id="UP000323000">
    <property type="component" value="Chromosome 11"/>
</dbReference>
<name>A0A5C7H2C5_9ROSI</name>
<dbReference type="OrthoDB" id="2507178at2759"/>
<dbReference type="AlphaFoldDB" id="A0A5C7H2C5"/>
<comment type="caution">
    <text evidence="1">The sequence shown here is derived from an EMBL/GenBank/DDBJ whole genome shotgun (WGS) entry which is preliminary data.</text>
</comment>
<reference evidence="2" key="1">
    <citation type="journal article" date="2019" name="Gigascience">
        <title>De novo genome assembly of the endangered Acer yangbiense, a plant species with extremely small populations endemic to Yunnan Province, China.</title>
        <authorList>
            <person name="Yang J."/>
            <person name="Wariss H.M."/>
            <person name="Tao L."/>
            <person name="Zhang R."/>
            <person name="Yun Q."/>
            <person name="Hollingsworth P."/>
            <person name="Dao Z."/>
            <person name="Luo G."/>
            <person name="Guo H."/>
            <person name="Ma Y."/>
            <person name="Sun W."/>
        </authorList>
    </citation>
    <scope>NUCLEOTIDE SEQUENCE [LARGE SCALE GENOMIC DNA]</scope>
    <source>
        <strain evidence="2">cv. Malutang</strain>
    </source>
</reference>
<accession>A0A5C7H2C5</accession>
<evidence type="ECO:0000313" key="2">
    <source>
        <dbReference type="Proteomes" id="UP000323000"/>
    </source>
</evidence>